<gene>
    <name evidence="1" type="ORF">Bhyg_03346</name>
</gene>
<dbReference type="EMBL" id="WJQU01000001">
    <property type="protein sequence ID" value="KAJ6648121.1"/>
    <property type="molecule type" value="Genomic_DNA"/>
</dbReference>
<evidence type="ECO:0000313" key="1">
    <source>
        <dbReference type="EMBL" id="KAJ6648121.1"/>
    </source>
</evidence>
<dbReference type="Proteomes" id="UP001151699">
    <property type="component" value="Chromosome A"/>
</dbReference>
<dbReference type="PANTHER" id="PTHR47018:SF3">
    <property type="entry name" value="MYCBP-ASSOCIATED PROTEIN"/>
    <property type="match status" value="1"/>
</dbReference>
<protein>
    <submittedName>
        <fullName evidence="1">Uncharacterized protein</fullName>
    </submittedName>
</protein>
<accession>A0A9Q0NEP9</accession>
<sequence>MNMLELESSDLESWKYLSEGNFTITTNPVPFTSIDPDHAIEHQHKLIKSGKVQLLDRISPHNDKIGPDKICPTKYSLFQQGSSSIINTYIKNAQNLASVLIREGNPFEYQDLRNLINFSVPRTAICYDVCHRDKRGIEALKKFRDERMVEGNDNDENVDSIAFWSTLPKNNLQMFSDIHIVINEKQKTLTTLKKEKQLYARMLVALKARPELSPEKIIGEFEFTNIPPSNFSPDGEMITVKSNDPLMNLIMARPNSENETTDFYERPTEEDSVIIFNATEILEIVKKKKPMEKRLNDNNAKATNQKKAVIHYHVKSTTPMKNFDNFFAHTDTRIELCAFLGQAVLEHFKESKIKHLVAYGNKYFVSKSLAAETTLAMEHEYTETKQIILSNVADISKLYRNRKLTIYSEDIDLAVLLIGLFNQIPPYTKIKWNRKTIRIIDLYSRLGNRLSEAIIGWYVFNGNSLVFKSYILAKCLDVDNIPYLLETTLSKVNKKGVKTQFQAFLKADDDIIFAFRQFGESSEIPEGLLMQIERFVCLMYSKKAGKNIKELRFLLSGDGKDGNQLPPTVGTLIPHLHRAYYQALIYKVSIKSNPVIPPPTNYFGEISSEGNFVPLRCVTGVNPPAPSAILE</sequence>
<dbReference type="OrthoDB" id="7682138at2759"/>
<comment type="caution">
    <text evidence="1">The sequence shown here is derived from an EMBL/GenBank/DDBJ whole genome shotgun (WGS) entry which is preliminary data.</text>
</comment>
<name>A0A9Q0NEP9_9DIPT</name>
<reference evidence="1" key="1">
    <citation type="submission" date="2022-07" db="EMBL/GenBank/DDBJ databases">
        <authorList>
            <person name="Trinca V."/>
            <person name="Uliana J.V.C."/>
            <person name="Torres T.T."/>
            <person name="Ward R.J."/>
            <person name="Monesi N."/>
        </authorList>
    </citation>
    <scope>NUCLEOTIDE SEQUENCE</scope>
    <source>
        <strain evidence="1">HSMRA1968</strain>
        <tissue evidence="1">Whole embryos</tissue>
    </source>
</reference>
<organism evidence="1 2">
    <name type="scientific">Pseudolycoriella hygida</name>
    <dbReference type="NCBI Taxonomy" id="35572"/>
    <lineage>
        <taxon>Eukaryota</taxon>
        <taxon>Metazoa</taxon>
        <taxon>Ecdysozoa</taxon>
        <taxon>Arthropoda</taxon>
        <taxon>Hexapoda</taxon>
        <taxon>Insecta</taxon>
        <taxon>Pterygota</taxon>
        <taxon>Neoptera</taxon>
        <taxon>Endopterygota</taxon>
        <taxon>Diptera</taxon>
        <taxon>Nematocera</taxon>
        <taxon>Sciaroidea</taxon>
        <taxon>Sciaridae</taxon>
        <taxon>Pseudolycoriella</taxon>
    </lineage>
</organism>
<keyword evidence="2" id="KW-1185">Reference proteome</keyword>
<evidence type="ECO:0000313" key="2">
    <source>
        <dbReference type="Proteomes" id="UP001151699"/>
    </source>
</evidence>
<proteinExistence type="predicted"/>
<dbReference type="PANTHER" id="PTHR47018">
    <property type="entry name" value="CXC DOMAIN-CONTAINING PROTEIN-RELATED"/>
    <property type="match status" value="1"/>
</dbReference>
<dbReference type="AlphaFoldDB" id="A0A9Q0NEP9"/>